<evidence type="ECO:0000313" key="2">
    <source>
        <dbReference type="EMBL" id="TVY15190.1"/>
    </source>
</evidence>
<reference evidence="2 3" key="1">
    <citation type="submission" date="2018-05" db="EMBL/GenBank/DDBJ databases">
        <title>Whole genome sequencing for identification of molecular markers to develop diagnostic detection tools for the regulated plant pathogen Lachnellula willkommii.</title>
        <authorList>
            <person name="Giroux E."/>
            <person name="Bilodeau G."/>
        </authorList>
    </citation>
    <scope>NUCLEOTIDE SEQUENCE [LARGE SCALE GENOMIC DNA]</scope>
    <source>
        <strain evidence="2 3">CBS 203.66</strain>
    </source>
</reference>
<gene>
    <name evidence="2" type="ORF">LARI1_G006440</name>
</gene>
<keyword evidence="3" id="KW-1185">Reference proteome</keyword>
<comment type="caution">
    <text evidence="2">The sequence shown here is derived from an EMBL/GenBank/DDBJ whole genome shotgun (WGS) entry which is preliminary data.</text>
</comment>
<feature type="signal peptide" evidence="1">
    <location>
        <begin position="1"/>
        <end position="23"/>
    </location>
</feature>
<protein>
    <recommendedName>
        <fullName evidence="4">Coenzyme Q-binding protein COQ10 START domain-containing protein</fullName>
    </recommendedName>
</protein>
<dbReference type="SUPFAM" id="SSF55961">
    <property type="entry name" value="Bet v1-like"/>
    <property type="match status" value="1"/>
</dbReference>
<organism evidence="2 3">
    <name type="scientific">Lachnellula arida</name>
    <dbReference type="NCBI Taxonomy" id="1316785"/>
    <lineage>
        <taxon>Eukaryota</taxon>
        <taxon>Fungi</taxon>
        <taxon>Dikarya</taxon>
        <taxon>Ascomycota</taxon>
        <taxon>Pezizomycotina</taxon>
        <taxon>Leotiomycetes</taxon>
        <taxon>Helotiales</taxon>
        <taxon>Lachnaceae</taxon>
        <taxon>Lachnellula</taxon>
    </lineage>
</organism>
<dbReference type="Gene3D" id="3.30.530.20">
    <property type="match status" value="1"/>
</dbReference>
<keyword evidence="1" id="KW-0732">Signal</keyword>
<dbReference type="InterPro" id="IPR023393">
    <property type="entry name" value="START-like_dom_sf"/>
</dbReference>
<accession>A0A8T9B5A0</accession>
<dbReference type="OrthoDB" id="509124at2759"/>
<feature type="chain" id="PRO_5035773700" description="Coenzyme Q-binding protein COQ10 START domain-containing protein" evidence="1">
    <location>
        <begin position="24"/>
        <end position="197"/>
    </location>
</feature>
<evidence type="ECO:0008006" key="4">
    <source>
        <dbReference type="Google" id="ProtNLM"/>
    </source>
</evidence>
<evidence type="ECO:0000256" key="1">
    <source>
        <dbReference type="SAM" id="SignalP"/>
    </source>
</evidence>
<dbReference type="EMBL" id="QGMF01000544">
    <property type="protein sequence ID" value="TVY15190.1"/>
    <property type="molecule type" value="Genomic_DNA"/>
</dbReference>
<dbReference type="Pfam" id="PF10604">
    <property type="entry name" value="Polyketide_cyc2"/>
    <property type="match status" value="1"/>
</dbReference>
<name>A0A8T9B5A0_9HELO</name>
<dbReference type="InterPro" id="IPR019587">
    <property type="entry name" value="Polyketide_cyclase/dehydratase"/>
</dbReference>
<dbReference type="AlphaFoldDB" id="A0A8T9B5A0"/>
<dbReference type="Proteomes" id="UP000469559">
    <property type="component" value="Unassembled WGS sequence"/>
</dbReference>
<evidence type="ECO:0000313" key="3">
    <source>
        <dbReference type="Proteomes" id="UP000469559"/>
    </source>
</evidence>
<sequence>MASTEVYLCAVVAVILVALLATAVQNSFNQQNLMETPTIPRAKAVLTSCASIRIKATEDEVFDVITKFDDYSSWSSLISNYKFDLQGLPQTGSRGTFRLSFDGFGSRTARFKITLLDRQRKRFAQRTTTYPRWLLGSETVQEVVPIEGQNGVCEYRTYHTIQGLAAYYLLMAATEELAETQQKSADELKTFIERPKR</sequence>
<proteinExistence type="predicted"/>